<evidence type="ECO:0000313" key="3">
    <source>
        <dbReference type="Proteomes" id="UP001153269"/>
    </source>
</evidence>
<feature type="non-terminal residue" evidence="2">
    <location>
        <position position="155"/>
    </location>
</feature>
<dbReference type="Proteomes" id="UP001153269">
    <property type="component" value="Unassembled WGS sequence"/>
</dbReference>
<dbReference type="AlphaFoldDB" id="A0A9N7TXC2"/>
<name>A0A9N7TXC2_PLEPL</name>
<feature type="region of interest" description="Disordered" evidence="1">
    <location>
        <begin position="39"/>
        <end position="65"/>
    </location>
</feature>
<keyword evidence="3" id="KW-1185">Reference proteome</keyword>
<organism evidence="2 3">
    <name type="scientific">Pleuronectes platessa</name>
    <name type="common">European plaice</name>
    <dbReference type="NCBI Taxonomy" id="8262"/>
    <lineage>
        <taxon>Eukaryota</taxon>
        <taxon>Metazoa</taxon>
        <taxon>Chordata</taxon>
        <taxon>Craniata</taxon>
        <taxon>Vertebrata</taxon>
        <taxon>Euteleostomi</taxon>
        <taxon>Actinopterygii</taxon>
        <taxon>Neopterygii</taxon>
        <taxon>Teleostei</taxon>
        <taxon>Neoteleostei</taxon>
        <taxon>Acanthomorphata</taxon>
        <taxon>Carangaria</taxon>
        <taxon>Pleuronectiformes</taxon>
        <taxon>Pleuronectoidei</taxon>
        <taxon>Pleuronectidae</taxon>
        <taxon>Pleuronectes</taxon>
    </lineage>
</organism>
<accession>A0A9N7TXC2</accession>
<sequence length="155" mass="16558">MGDKCLERTGAQQQPPWRPGDEPKLPLFSCSPVLSLHPPPPLKPAAASHGAGRAHHHLGSPKETPVKRHQTLIILSIMSSAPLRPAASQSVFHEAPSADESTASSYFLPPPGTSPLHLLHSLVHDLCIWTLNIICTQTANKLLSRRLGASGISAN</sequence>
<feature type="region of interest" description="Disordered" evidence="1">
    <location>
        <begin position="1"/>
        <end position="24"/>
    </location>
</feature>
<reference evidence="2" key="1">
    <citation type="submission" date="2020-03" db="EMBL/GenBank/DDBJ databases">
        <authorList>
            <person name="Weist P."/>
        </authorList>
    </citation>
    <scope>NUCLEOTIDE SEQUENCE</scope>
</reference>
<comment type="caution">
    <text evidence="2">The sequence shown here is derived from an EMBL/GenBank/DDBJ whole genome shotgun (WGS) entry which is preliminary data.</text>
</comment>
<gene>
    <name evidence="2" type="ORF">PLEPLA_LOCUS8559</name>
</gene>
<proteinExistence type="predicted"/>
<dbReference type="EMBL" id="CADEAL010000473">
    <property type="protein sequence ID" value="CAB1420684.1"/>
    <property type="molecule type" value="Genomic_DNA"/>
</dbReference>
<evidence type="ECO:0000313" key="2">
    <source>
        <dbReference type="EMBL" id="CAB1420684.1"/>
    </source>
</evidence>
<protein>
    <submittedName>
        <fullName evidence="2">Uncharacterized protein</fullName>
    </submittedName>
</protein>
<evidence type="ECO:0000256" key="1">
    <source>
        <dbReference type="SAM" id="MobiDB-lite"/>
    </source>
</evidence>